<keyword evidence="3" id="KW-1185">Reference proteome</keyword>
<reference evidence="2 3" key="1">
    <citation type="submission" date="2022-06" db="EMBL/GenBank/DDBJ databases">
        <title>Genomic Encyclopedia of Archaeal and Bacterial Type Strains, Phase II (KMG-II): from individual species to whole genera.</title>
        <authorList>
            <person name="Goeker M."/>
        </authorList>
    </citation>
    <scope>NUCLEOTIDE SEQUENCE [LARGE SCALE GENOMIC DNA]</scope>
    <source>
        <strain evidence="2 3">DSM 40477</strain>
    </source>
</reference>
<dbReference type="EMBL" id="JAMTCP010000014">
    <property type="protein sequence ID" value="MCP2259159.1"/>
    <property type="molecule type" value="Genomic_DNA"/>
</dbReference>
<organism evidence="2 3">
    <name type="scientific">Streptoalloteichus tenebrarius (strain ATCC 17920 / DSM 40477 / JCM 4838 / CBS 697.72 / NBRC 16177 / NCIMB 11028 / NRRL B-12390 / A12253. 1 / ISP 5477)</name>
    <name type="common">Streptomyces tenebrarius</name>
    <dbReference type="NCBI Taxonomy" id="1933"/>
    <lineage>
        <taxon>Bacteria</taxon>
        <taxon>Bacillati</taxon>
        <taxon>Actinomycetota</taxon>
        <taxon>Actinomycetes</taxon>
        <taxon>Pseudonocardiales</taxon>
        <taxon>Pseudonocardiaceae</taxon>
        <taxon>Streptoalloteichus</taxon>
    </lineage>
</organism>
<evidence type="ECO:0008006" key="4">
    <source>
        <dbReference type="Google" id="ProtNLM"/>
    </source>
</evidence>
<comment type="caution">
    <text evidence="2">The sequence shown here is derived from an EMBL/GenBank/DDBJ whole genome shotgun (WGS) entry which is preliminary data.</text>
</comment>
<protein>
    <recommendedName>
        <fullName evidence="4">DUF3558 domain-containing protein</fullName>
    </recommendedName>
</protein>
<dbReference type="Proteomes" id="UP001205311">
    <property type="component" value="Unassembled WGS sequence"/>
</dbReference>
<dbReference type="InterPro" id="IPR024520">
    <property type="entry name" value="DUF3558"/>
</dbReference>
<gene>
    <name evidence="2" type="ORF">LX15_002860</name>
</gene>
<name>A0ABT1HUG5_STRSD</name>
<evidence type="ECO:0000256" key="1">
    <source>
        <dbReference type="SAM" id="MobiDB-lite"/>
    </source>
</evidence>
<evidence type="ECO:0000313" key="2">
    <source>
        <dbReference type="EMBL" id="MCP2259159.1"/>
    </source>
</evidence>
<dbReference type="Pfam" id="PF12079">
    <property type="entry name" value="DUF3558"/>
    <property type="match status" value="1"/>
</dbReference>
<sequence length="145" mass="15708">MPRVVNPKNLKDVADPCQLITSQQLQELGASDPRPGKTESGVPKCNWKNDNLAMTLTTYGSQGLDSVYAQRNRFGNSQETTVSGYPGLRIASFSMSCGVYVGVADAQVFLADVTVFRAVRPEYKDRCVFAEKVAGMVLSNLPAAN</sequence>
<feature type="region of interest" description="Disordered" evidence="1">
    <location>
        <begin position="24"/>
        <end position="45"/>
    </location>
</feature>
<proteinExistence type="predicted"/>
<accession>A0ABT1HUG5</accession>
<evidence type="ECO:0000313" key="3">
    <source>
        <dbReference type="Proteomes" id="UP001205311"/>
    </source>
</evidence>